<evidence type="ECO:0000313" key="2">
    <source>
        <dbReference type="Proteomes" id="UP000232883"/>
    </source>
</evidence>
<dbReference type="EMBL" id="CP025096">
    <property type="protein sequence ID" value="AUD06997.1"/>
    <property type="molecule type" value="Genomic_DNA"/>
</dbReference>
<name>A0A2K8ZAT7_9BACT</name>
<proteinExistence type="predicted"/>
<protein>
    <submittedName>
        <fullName evidence="1">Uncharacterized protein</fullName>
    </submittedName>
</protein>
<dbReference type="Proteomes" id="UP000232883">
    <property type="component" value="Chromosome"/>
</dbReference>
<gene>
    <name evidence="1" type="ORF">CWM47_37370</name>
</gene>
<organism evidence="1 2">
    <name type="scientific">Spirosoma pollinicola</name>
    <dbReference type="NCBI Taxonomy" id="2057025"/>
    <lineage>
        <taxon>Bacteria</taxon>
        <taxon>Pseudomonadati</taxon>
        <taxon>Bacteroidota</taxon>
        <taxon>Cytophagia</taxon>
        <taxon>Cytophagales</taxon>
        <taxon>Cytophagaceae</taxon>
        <taxon>Spirosoma</taxon>
    </lineage>
</organism>
<dbReference type="AlphaFoldDB" id="A0A2K8ZAT7"/>
<keyword evidence="2" id="KW-1185">Reference proteome</keyword>
<dbReference type="RefSeq" id="WP_100993525.1">
    <property type="nucleotide sequence ID" value="NZ_CP025096.1"/>
</dbReference>
<evidence type="ECO:0000313" key="1">
    <source>
        <dbReference type="EMBL" id="AUD06997.1"/>
    </source>
</evidence>
<reference evidence="1 2" key="1">
    <citation type="submission" date="2017-11" db="EMBL/GenBank/DDBJ databases">
        <title>Taxonomic description and genome sequences of Spirosoma HA7 sp. nov., isolated from pollen microhabitat of Corylus avellana.</title>
        <authorList>
            <person name="Ambika Manirajan B."/>
            <person name="Suarez C."/>
            <person name="Ratering S."/>
            <person name="Geissler-Plaum R."/>
            <person name="Cardinale M."/>
            <person name="Sylvia S."/>
        </authorList>
    </citation>
    <scope>NUCLEOTIDE SEQUENCE [LARGE SCALE GENOMIC DNA]</scope>
    <source>
        <strain evidence="1 2">HA7</strain>
    </source>
</reference>
<dbReference type="KEGG" id="spir:CWM47_37370"/>
<sequence>MASIKLTITIPSFLQAKTDTVDGTLSLKELLSRNIHLPADPEEARELAQVRRDLYTLIDRVFAEQVAQKAAQAGALKADGRSKSSQS</sequence>
<accession>A0A2K8ZAT7</accession>